<gene>
    <name evidence="4" type="ORF">HR065_00660</name>
</gene>
<protein>
    <submittedName>
        <fullName evidence="4">Uncharacterized protein</fullName>
    </submittedName>
</protein>
<dbReference type="EMBL" id="JABUOH010000022">
    <property type="protein sequence ID" value="NWN45596.1"/>
    <property type="molecule type" value="Genomic_DNA"/>
</dbReference>
<evidence type="ECO:0000313" key="5">
    <source>
        <dbReference type="Proteomes" id="UP000568109"/>
    </source>
</evidence>
<organism evidence="4 5">
    <name type="scientific">Candidatus Phytoplasma pruni</name>
    <dbReference type="NCBI Taxonomy" id="479893"/>
    <lineage>
        <taxon>Bacteria</taxon>
        <taxon>Bacillati</taxon>
        <taxon>Mycoplasmatota</taxon>
        <taxon>Mollicutes</taxon>
        <taxon>Acholeplasmatales</taxon>
        <taxon>Acholeplasmataceae</taxon>
        <taxon>Candidatus Phytoplasma</taxon>
        <taxon>16SrIII (X-disease group)</taxon>
    </lineage>
</organism>
<keyword evidence="3" id="KW-0472">Membrane</keyword>
<feature type="transmembrane region" description="Helical" evidence="3">
    <location>
        <begin position="294"/>
        <end position="315"/>
    </location>
</feature>
<feature type="coiled-coil region" evidence="1">
    <location>
        <begin position="49"/>
        <end position="76"/>
    </location>
</feature>
<dbReference type="AlphaFoldDB" id="A0A851HJ74"/>
<name>A0A851HJ74_9MOLU</name>
<evidence type="ECO:0000256" key="1">
    <source>
        <dbReference type="SAM" id="Coils"/>
    </source>
</evidence>
<feature type="compositionally biased region" description="Low complexity" evidence="2">
    <location>
        <begin position="270"/>
        <end position="281"/>
    </location>
</feature>
<evidence type="ECO:0000256" key="3">
    <source>
        <dbReference type="SAM" id="Phobius"/>
    </source>
</evidence>
<accession>A0A851HJ74</accession>
<keyword evidence="3" id="KW-1133">Transmembrane helix</keyword>
<keyword evidence="1" id="KW-0175">Coiled coil</keyword>
<comment type="caution">
    <text evidence="4">The sequence shown here is derived from an EMBL/GenBank/DDBJ whole genome shotgun (WGS) entry which is preliminary data.</text>
</comment>
<evidence type="ECO:0000256" key="2">
    <source>
        <dbReference type="SAM" id="MobiDB-lite"/>
    </source>
</evidence>
<feature type="region of interest" description="Disordered" evidence="2">
    <location>
        <begin position="233"/>
        <end position="285"/>
    </location>
</feature>
<reference evidence="4 5" key="1">
    <citation type="submission" date="2020-06" db="EMBL/GenBank/DDBJ databases">
        <title>Draft genome sequence of Candidatus Phytoplasma pruni (X-disease group, subgroup 16SrIII-B) strain ChTDIII from Argentina.</title>
        <authorList>
            <person name="Fernandez F.D."/>
            <person name="Zuebert C."/>
            <person name="Huettel B."/>
            <person name="Kube M."/>
            <person name="Conci L.R."/>
        </authorList>
    </citation>
    <scope>NUCLEOTIDE SEQUENCE [LARGE SCALE GENOMIC DNA]</scope>
    <source>
        <strain evidence="4 5">ChTDIII</strain>
    </source>
</reference>
<proteinExistence type="predicted"/>
<evidence type="ECO:0000313" key="4">
    <source>
        <dbReference type="EMBL" id="NWN45596.1"/>
    </source>
</evidence>
<keyword evidence="5" id="KW-1185">Reference proteome</keyword>
<dbReference type="Proteomes" id="UP000568109">
    <property type="component" value="Unassembled WGS sequence"/>
</dbReference>
<keyword evidence="3" id="KW-0812">Transmembrane</keyword>
<sequence length="325" mass="36391">MFSQNKNYLSKFLQLTGIVSFFLLIFFSHNKVFGAGESTPPIKEQISTIKNKDQQKADIKAKAEALLQEISNFETEIKKIFTTANVEELKQIFDDAVLNSLSTEITNKLANKNIIPADKTILENMQQLVQKIKEQKETYSSDVLILSKTGEKSLEEVKTAFLKIMDQTKLLETNMKSLETENPKLTAANKLNDTIINNLKNKINNFLTKSRSSELETAKTQLTKIETDYQKLKEAETAPTSDQKVAEKNDETTNQGVGTANEGAKKGVETSKTATTTTKSTTKADDNDKGINTFQIVIIGVFIAIMISVIIVWILQQIKKPQSKR</sequence>
<dbReference type="RefSeq" id="WP_178733997.1">
    <property type="nucleotide sequence ID" value="NZ_JABUOH010000022.1"/>
</dbReference>